<proteinExistence type="predicted"/>
<feature type="compositionally biased region" description="Gly residues" evidence="1">
    <location>
        <begin position="123"/>
        <end position="137"/>
    </location>
</feature>
<accession>A0A212CD80</accession>
<organism evidence="2 3">
    <name type="scientific">Cervus elaphus hippelaphus</name>
    <name type="common">European red deer</name>
    <dbReference type="NCBI Taxonomy" id="46360"/>
    <lineage>
        <taxon>Eukaryota</taxon>
        <taxon>Metazoa</taxon>
        <taxon>Chordata</taxon>
        <taxon>Craniata</taxon>
        <taxon>Vertebrata</taxon>
        <taxon>Euteleostomi</taxon>
        <taxon>Mammalia</taxon>
        <taxon>Eutheria</taxon>
        <taxon>Laurasiatheria</taxon>
        <taxon>Artiodactyla</taxon>
        <taxon>Ruminantia</taxon>
        <taxon>Pecora</taxon>
        <taxon>Cervidae</taxon>
        <taxon>Cervinae</taxon>
        <taxon>Cervus</taxon>
    </lineage>
</organism>
<reference evidence="2 3" key="1">
    <citation type="journal article" date="2018" name="Mol. Genet. Genomics">
        <title>The red deer Cervus elaphus genome CerEla1.0: sequencing, annotating, genes, and chromosomes.</title>
        <authorList>
            <person name="Bana N.A."/>
            <person name="Nyiri A."/>
            <person name="Nagy J."/>
            <person name="Frank K."/>
            <person name="Nagy T."/>
            <person name="Steger V."/>
            <person name="Schiller M."/>
            <person name="Lakatos P."/>
            <person name="Sugar L."/>
            <person name="Horn P."/>
            <person name="Barta E."/>
            <person name="Orosz L."/>
        </authorList>
    </citation>
    <scope>NUCLEOTIDE SEQUENCE [LARGE SCALE GENOMIC DNA]</scope>
    <source>
        <strain evidence="2">Hungarian</strain>
    </source>
</reference>
<feature type="compositionally biased region" description="Gly residues" evidence="1">
    <location>
        <begin position="10"/>
        <end position="23"/>
    </location>
</feature>
<feature type="compositionally biased region" description="Gly residues" evidence="1">
    <location>
        <begin position="84"/>
        <end position="93"/>
    </location>
</feature>
<evidence type="ECO:0000313" key="2">
    <source>
        <dbReference type="EMBL" id="OWK03949.1"/>
    </source>
</evidence>
<dbReference type="Proteomes" id="UP000242450">
    <property type="component" value="Chromosome 22"/>
</dbReference>
<evidence type="ECO:0000256" key="1">
    <source>
        <dbReference type="SAM" id="MobiDB-lite"/>
    </source>
</evidence>
<dbReference type="AlphaFoldDB" id="A0A212CD80"/>
<sequence length="204" mass="20980">MGAERRARGPMGGGDSAGFGCGAGRLRQAGQELPRVGTRSALAGRQDGVVAPPPWPPRGQVRSDGGGRRPERAVEVWAGRRGECGAGGPGGAGSPRRGPARVQSRRDPRGQSGFVRTRQSGGARPGPGVRGGSGGQQLSGRRHPGPGRALRAVSAGRARRFGRGPKRRCGRASGVESRLRLGPLPPAARIEDVVGEAAPCDVTW</sequence>
<dbReference type="EMBL" id="MKHE01000022">
    <property type="protein sequence ID" value="OWK03949.1"/>
    <property type="molecule type" value="Genomic_DNA"/>
</dbReference>
<name>A0A212CD80_CEREH</name>
<protein>
    <submittedName>
        <fullName evidence="2">Uncharacterized protein</fullName>
    </submittedName>
</protein>
<feature type="region of interest" description="Disordered" evidence="1">
    <location>
        <begin position="1"/>
        <end position="175"/>
    </location>
</feature>
<gene>
    <name evidence="2" type="ORF">Celaphus_00013869</name>
</gene>
<keyword evidence="3" id="KW-1185">Reference proteome</keyword>
<feature type="compositionally biased region" description="Basic and acidic residues" evidence="1">
    <location>
        <begin position="65"/>
        <end position="83"/>
    </location>
</feature>
<feature type="compositionally biased region" description="Basic residues" evidence="1">
    <location>
        <begin position="157"/>
        <end position="170"/>
    </location>
</feature>
<evidence type="ECO:0000313" key="3">
    <source>
        <dbReference type="Proteomes" id="UP000242450"/>
    </source>
</evidence>
<comment type="caution">
    <text evidence="2">The sequence shown here is derived from an EMBL/GenBank/DDBJ whole genome shotgun (WGS) entry which is preliminary data.</text>
</comment>